<dbReference type="Proteomes" id="UP001595823">
    <property type="component" value="Unassembled WGS sequence"/>
</dbReference>
<proteinExistence type="predicted"/>
<feature type="region of interest" description="Disordered" evidence="1">
    <location>
        <begin position="216"/>
        <end position="242"/>
    </location>
</feature>
<dbReference type="EMBL" id="JBHSDK010000043">
    <property type="protein sequence ID" value="MFC4337630.1"/>
    <property type="molecule type" value="Genomic_DNA"/>
</dbReference>
<evidence type="ECO:0000256" key="1">
    <source>
        <dbReference type="SAM" id="MobiDB-lite"/>
    </source>
</evidence>
<feature type="transmembrane region" description="Helical" evidence="2">
    <location>
        <begin position="246"/>
        <end position="265"/>
    </location>
</feature>
<feature type="compositionally biased region" description="Basic and acidic residues" evidence="1">
    <location>
        <begin position="230"/>
        <end position="241"/>
    </location>
</feature>
<comment type="caution">
    <text evidence="3">The sequence shown here is derived from an EMBL/GenBank/DDBJ whole genome shotgun (WGS) entry which is preliminary data.</text>
</comment>
<gene>
    <name evidence="3" type="ORF">ACFPET_20755</name>
</gene>
<sequence length="296" mass="32122">MSDQIIWLAESNELGALREFYQPKQRSMMSRFNDAKLYLYTEGVIIDSSEDDLRVFTWEGLMAYRYHRSVNGKPTEAVTTFVEAGRPPVAVGVGVPLTQPRLNGQKTKRPDKAIPIVGEHWWGEEVQRQVTEVNLQKLALRAQQGGLLDFGGVLMDIRGIEVKGKRLSWTAVKDIGLHGGHLSVTGVQRRDVLLVDACDVANLQLALTLADHLSESAAPPGEATNGAVTRGREADEADRGKSNKQVTAAVMLILGLMGLCAGVTGEHAPDAVNFVGGALALTGLIWLMVLTQGNNE</sequence>
<accession>A0ABV8U4H8</accession>
<reference evidence="4" key="1">
    <citation type="journal article" date="2019" name="Int. J. Syst. Evol. Microbiol.">
        <title>The Global Catalogue of Microorganisms (GCM) 10K type strain sequencing project: providing services to taxonomists for standard genome sequencing and annotation.</title>
        <authorList>
            <consortium name="The Broad Institute Genomics Platform"/>
            <consortium name="The Broad Institute Genome Sequencing Center for Infectious Disease"/>
            <person name="Wu L."/>
            <person name="Ma J."/>
        </authorList>
    </citation>
    <scope>NUCLEOTIDE SEQUENCE [LARGE SCALE GENOMIC DNA]</scope>
    <source>
        <strain evidence="4">IBRC-M 10908</strain>
    </source>
</reference>
<protein>
    <submittedName>
        <fullName evidence="3">Uncharacterized protein</fullName>
    </submittedName>
</protein>
<keyword evidence="2" id="KW-1133">Transmembrane helix</keyword>
<dbReference type="RefSeq" id="WP_380624814.1">
    <property type="nucleotide sequence ID" value="NZ_JBHSDK010000043.1"/>
</dbReference>
<keyword evidence="2" id="KW-0812">Transmembrane</keyword>
<evidence type="ECO:0000256" key="2">
    <source>
        <dbReference type="SAM" id="Phobius"/>
    </source>
</evidence>
<keyword evidence="4" id="KW-1185">Reference proteome</keyword>
<evidence type="ECO:0000313" key="3">
    <source>
        <dbReference type="EMBL" id="MFC4337630.1"/>
    </source>
</evidence>
<evidence type="ECO:0000313" key="4">
    <source>
        <dbReference type="Proteomes" id="UP001595823"/>
    </source>
</evidence>
<organism evidence="3 4">
    <name type="scientific">Salininema proteolyticum</name>
    <dbReference type="NCBI Taxonomy" id="1607685"/>
    <lineage>
        <taxon>Bacteria</taxon>
        <taxon>Bacillati</taxon>
        <taxon>Actinomycetota</taxon>
        <taxon>Actinomycetes</taxon>
        <taxon>Glycomycetales</taxon>
        <taxon>Glycomycetaceae</taxon>
        <taxon>Salininema</taxon>
    </lineage>
</organism>
<keyword evidence="2" id="KW-0472">Membrane</keyword>
<feature type="transmembrane region" description="Helical" evidence="2">
    <location>
        <begin position="271"/>
        <end position="290"/>
    </location>
</feature>
<name>A0ABV8U4H8_9ACTN</name>